<evidence type="ECO:0000313" key="2">
    <source>
        <dbReference type="Proteomes" id="UP000000286"/>
    </source>
</evidence>
<dbReference type="AlphaFoldDB" id="C8Z5B4"/>
<dbReference type="HOGENOM" id="CLU_2039890_0_0_1"/>
<accession>C8Z5B4</accession>
<proteinExistence type="predicted"/>
<organism evidence="1 2">
    <name type="scientific">Saccharomyces cerevisiae (strain Lalvin EC1118 / Prise de mousse)</name>
    <name type="common">Baker's yeast</name>
    <dbReference type="NCBI Taxonomy" id="643680"/>
    <lineage>
        <taxon>Eukaryota</taxon>
        <taxon>Fungi</taxon>
        <taxon>Dikarya</taxon>
        <taxon>Ascomycota</taxon>
        <taxon>Saccharomycotina</taxon>
        <taxon>Saccharomycetes</taxon>
        <taxon>Saccharomycetales</taxon>
        <taxon>Saccharomycetaceae</taxon>
        <taxon>Saccharomyces</taxon>
    </lineage>
</organism>
<dbReference type="EMBL" id="FN393063">
    <property type="protein sequence ID" value="CAY78703.1"/>
    <property type="molecule type" value="Genomic_DNA"/>
</dbReference>
<name>C8Z5B4_YEAS8</name>
<evidence type="ECO:0000313" key="1">
    <source>
        <dbReference type="EMBL" id="CAY78703.1"/>
    </source>
</evidence>
<protein>
    <submittedName>
        <fullName evidence="1">EC1118_1D0_4687p</fullName>
    </submittedName>
</protein>
<gene>
    <name evidence="1" type="ORF">EC1118_1D0_4687g</name>
</gene>
<sequence length="121" mass="13403">MEYVLIYNIWIFSFLQDKPCFCFVDYACSIFLLSSYCGNCLTAVATKPNEMATIPKSIPLLTLVFLPSTTPSSSVLINVSSVSFFSSLESFCFTLALLSLLIPPLKLLCVKTKFFPLSSSI</sequence>
<reference evidence="1 2" key="1">
    <citation type="journal article" date="2009" name="Proc. Natl. Acad. Sci. U.S.A.">
        <title>Eukaryote-to-eukaryote gene transfer events revealed by the genome sequence of the wine yeast Saccharomyces cerevisiae EC1118.</title>
        <authorList>
            <person name="Novo M."/>
            <person name="Bigey F."/>
            <person name="Beyne E."/>
            <person name="Galeote V."/>
            <person name="Gavory F."/>
            <person name="Mallet S."/>
            <person name="Cambot B."/>
            <person name="Legras J.L."/>
            <person name="Wincker P."/>
            <person name="Casaregola S."/>
            <person name="Dequin S."/>
        </authorList>
    </citation>
    <scope>NUCLEOTIDE SEQUENCE [LARGE SCALE GENOMIC DNA]</scope>
    <source>
        <strain evidence="2">Lalvin EC1118 / Prise de mousse</strain>
    </source>
</reference>
<dbReference type="Proteomes" id="UP000000286">
    <property type="component" value="Chromosome IV"/>
</dbReference>